<feature type="signal peptide" evidence="12">
    <location>
        <begin position="1"/>
        <end position="19"/>
    </location>
</feature>
<keyword evidence="8 11" id="KW-0119">Carbohydrate metabolism</keyword>
<evidence type="ECO:0000313" key="14">
    <source>
        <dbReference type="EMBL" id="KAK3897944.1"/>
    </source>
</evidence>
<dbReference type="GO" id="GO:0031176">
    <property type="term" value="F:endo-1,4-beta-xylanase activity"/>
    <property type="evidence" value="ECO:0007669"/>
    <property type="project" value="UniProtKB-EC"/>
</dbReference>
<comment type="subcellular location">
    <subcellularLocation>
        <location evidence="2">Secreted</location>
    </subcellularLocation>
</comment>
<evidence type="ECO:0000313" key="15">
    <source>
        <dbReference type="Proteomes" id="UP001303889"/>
    </source>
</evidence>
<keyword evidence="15" id="KW-1185">Reference proteome</keyword>
<dbReference type="AlphaFoldDB" id="A0AAN6MD49"/>
<evidence type="ECO:0000256" key="5">
    <source>
        <dbReference type="ARBA" id="ARBA00022525"/>
    </source>
</evidence>
<dbReference type="PANTHER" id="PTHR31490">
    <property type="entry name" value="GLYCOSYL HYDROLASE"/>
    <property type="match status" value="1"/>
</dbReference>
<evidence type="ECO:0000256" key="2">
    <source>
        <dbReference type="ARBA" id="ARBA00004613"/>
    </source>
</evidence>
<evidence type="ECO:0000256" key="4">
    <source>
        <dbReference type="ARBA" id="ARBA00007495"/>
    </source>
</evidence>
<protein>
    <recommendedName>
        <fullName evidence="11">Beta-xylanase</fullName>
        <ecNumber evidence="11">3.2.1.8</ecNumber>
    </recommendedName>
</protein>
<dbReference type="Gene3D" id="3.20.20.80">
    <property type="entry name" value="Glycosidases"/>
    <property type="match status" value="1"/>
</dbReference>
<comment type="catalytic activity">
    <reaction evidence="1 11">
        <text>Endohydrolysis of (1-&gt;4)-beta-D-xylosidic linkages in xylans.</text>
        <dbReference type="EC" id="3.2.1.8"/>
    </reaction>
</comment>
<evidence type="ECO:0000256" key="6">
    <source>
        <dbReference type="ARBA" id="ARBA00022651"/>
    </source>
</evidence>
<dbReference type="PANTHER" id="PTHR31490:SF35">
    <property type="entry name" value="ENDO-1,4-BETA-XYLANASE"/>
    <property type="match status" value="1"/>
</dbReference>
<evidence type="ECO:0000256" key="9">
    <source>
        <dbReference type="ARBA" id="ARBA00023295"/>
    </source>
</evidence>
<proteinExistence type="inferred from homology"/>
<keyword evidence="5" id="KW-0964">Secreted</keyword>
<comment type="pathway">
    <text evidence="3">Glycan degradation; xylan degradation.</text>
</comment>
<comment type="similarity">
    <text evidence="4 11">Belongs to the glycosyl hydrolase 10 (cellulase F) family.</text>
</comment>
<keyword evidence="12" id="KW-0732">Signal</keyword>
<dbReference type="Pfam" id="PF00331">
    <property type="entry name" value="Glyco_hydro_10"/>
    <property type="match status" value="1"/>
</dbReference>
<dbReference type="SMART" id="SM00633">
    <property type="entry name" value="Glyco_10"/>
    <property type="match status" value="1"/>
</dbReference>
<dbReference type="InterPro" id="IPR044846">
    <property type="entry name" value="GH10"/>
</dbReference>
<evidence type="ECO:0000256" key="1">
    <source>
        <dbReference type="ARBA" id="ARBA00000681"/>
    </source>
</evidence>
<reference evidence="14" key="2">
    <citation type="submission" date="2023-05" db="EMBL/GenBank/DDBJ databases">
        <authorList>
            <consortium name="Lawrence Berkeley National Laboratory"/>
            <person name="Steindorff A."/>
            <person name="Hensen N."/>
            <person name="Bonometti L."/>
            <person name="Westerberg I."/>
            <person name="Brannstrom I.O."/>
            <person name="Guillou S."/>
            <person name="Cros-Aarteil S."/>
            <person name="Calhoun S."/>
            <person name="Haridas S."/>
            <person name="Kuo A."/>
            <person name="Mondo S."/>
            <person name="Pangilinan J."/>
            <person name="Riley R."/>
            <person name="Labutti K."/>
            <person name="Andreopoulos B."/>
            <person name="Lipzen A."/>
            <person name="Chen C."/>
            <person name="Yanf M."/>
            <person name="Daum C."/>
            <person name="Ng V."/>
            <person name="Clum A."/>
            <person name="Ohm R."/>
            <person name="Martin F."/>
            <person name="Silar P."/>
            <person name="Natvig D."/>
            <person name="Lalanne C."/>
            <person name="Gautier V."/>
            <person name="Ament-Velasquez S.L."/>
            <person name="Kruys A."/>
            <person name="Hutchinson M.I."/>
            <person name="Powell A.J."/>
            <person name="Barry K."/>
            <person name="Miller A.N."/>
            <person name="Grigoriev I.V."/>
            <person name="Debuchy R."/>
            <person name="Gladieux P."/>
            <person name="Thoren M.H."/>
            <person name="Johannesson H."/>
        </authorList>
    </citation>
    <scope>NUCLEOTIDE SEQUENCE</scope>
    <source>
        <strain evidence="14">CBS 103.79</strain>
    </source>
</reference>
<dbReference type="GO" id="GO:0045493">
    <property type="term" value="P:xylan catabolic process"/>
    <property type="evidence" value="ECO:0007669"/>
    <property type="project" value="UniProtKB-KW"/>
</dbReference>
<accession>A0AAN6MD49</accession>
<name>A0AAN6MD49_9PEZI</name>
<evidence type="ECO:0000259" key="13">
    <source>
        <dbReference type="PROSITE" id="PS51760"/>
    </source>
</evidence>
<dbReference type="InterPro" id="IPR017853">
    <property type="entry name" value="GH"/>
</dbReference>
<evidence type="ECO:0000256" key="10">
    <source>
        <dbReference type="ARBA" id="ARBA00023326"/>
    </source>
</evidence>
<gene>
    <name evidence="14" type="ORF">C8A05DRAFT_19388</name>
</gene>
<dbReference type="InterPro" id="IPR001000">
    <property type="entry name" value="GH10_dom"/>
</dbReference>
<sequence>MARLTRVLLLAGAAAVVAAQNGTDGLHSLMVKAGKMYFGTAADVNSFNDTEYMAIMSNKNDFGMITAENSNKWDETEAVQGDFTFTKADRVVAKAKQNGQMMRCHTLVWHKGLPSWGNLAFSPCVMILLPPGCADSLPYSAVADSAWTNETLIAVMETHITNVVTHFKGICYAWHVVNEAIEDIYNPGYRETVFSKVIGGDYIPIAFSAAAAADKDAKLYYTDYGLESMTEKLNAALIIVDDIQSRGIRIDGVGLQGHNIVGATPSRASLGETLRNFTALGLEVAWTEVEIRHGQLPPNETALQQQAQDYAAIVGSCLDVKECVGVTIWQFTDKYNWVPQSLPGEGDACLWSAEYQRRPAYDAILDLLRGTINGTLKLTPAPPPDTTKKSAAGRLSVGTVGGFLGAVLSAWLLL</sequence>
<evidence type="ECO:0000256" key="7">
    <source>
        <dbReference type="ARBA" id="ARBA00022801"/>
    </source>
</evidence>
<evidence type="ECO:0000256" key="3">
    <source>
        <dbReference type="ARBA" id="ARBA00004851"/>
    </source>
</evidence>
<keyword evidence="7 11" id="KW-0378">Hydrolase</keyword>
<organism evidence="14 15">
    <name type="scientific">Staphylotrichum tortipilum</name>
    <dbReference type="NCBI Taxonomy" id="2831512"/>
    <lineage>
        <taxon>Eukaryota</taxon>
        <taxon>Fungi</taxon>
        <taxon>Dikarya</taxon>
        <taxon>Ascomycota</taxon>
        <taxon>Pezizomycotina</taxon>
        <taxon>Sordariomycetes</taxon>
        <taxon>Sordariomycetidae</taxon>
        <taxon>Sordariales</taxon>
        <taxon>Chaetomiaceae</taxon>
        <taxon>Staphylotrichum</taxon>
    </lineage>
</organism>
<keyword evidence="10 11" id="KW-0624">Polysaccharide degradation</keyword>
<comment type="caution">
    <text evidence="14">The sequence shown here is derived from an EMBL/GenBank/DDBJ whole genome shotgun (WGS) entry which is preliminary data.</text>
</comment>
<evidence type="ECO:0000256" key="12">
    <source>
        <dbReference type="SAM" id="SignalP"/>
    </source>
</evidence>
<evidence type="ECO:0000256" key="8">
    <source>
        <dbReference type="ARBA" id="ARBA00023277"/>
    </source>
</evidence>
<dbReference type="EC" id="3.2.1.8" evidence="11"/>
<feature type="domain" description="GH10" evidence="13">
    <location>
        <begin position="27"/>
        <end position="367"/>
    </location>
</feature>
<feature type="chain" id="PRO_5042987958" description="Beta-xylanase" evidence="12">
    <location>
        <begin position="20"/>
        <end position="414"/>
    </location>
</feature>
<reference evidence="14" key="1">
    <citation type="journal article" date="2023" name="Mol. Phylogenet. Evol.">
        <title>Genome-scale phylogeny and comparative genomics of the fungal order Sordariales.</title>
        <authorList>
            <person name="Hensen N."/>
            <person name="Bonometti L."/>
            <person name="Westerberg I."/>
            <person name="Brannstrom I.O."/>
            <person name="Guillou S."/>
            <person name="Cros-Aarteil S."/>
            <person name="Calhoun S."/>
            <person name="Haridas S."/>
            <person name="Kuo A."/>
            <person name="Mondo S."/>
            <person name="Pangilinan J."/>
            <person name="Riley R."/>
            <person name="LaButti K."/>
            <person name="Andreopoulos B."/>
            <person name="Lipzen A."/>
            <person name="Chen C."/>
            <person name="Yan M."/>
            <person name="Daum C."/>
            <person name="Ng V."/>
            <person name="Clum A."/>
            <person name="Steindorff A."/>
            <person name="Ohm R.A."/>
            <person name="Martin F."/>
            <person name="Silar P."/>
            <person name="Natvig D.O."/>
            <person name="Lalanne C."/>
            <person name="Gautier V."/>
            <person name="Ament-Velasquez S.L."/>
            <person name="Kruys A."/>
            <person name="Hutchinson M.I."/>
            <person name="Powell A.J."/>
            <person name="Barry K."/>
            <person name="Miller A.N."/>
            <person name="Grigoriev I.V."/>
            <person name="Debuchy R."/>
            <person name="Gladieux P."/>
            <person name="Hiltunen Thoren M."/>
            <person name="Johannesson H."/>
        </authorList>
    </citation>
    <scope>NUCLEOTIDE SEQUENCE</scope>
    <source>
        <strain evidence="14">CBS 103.79</strain>
    </source>
</reference>
<keyword evidence="6" id="KW-0858">Xylan degradation</keyword>
<dbReference type="PRINTS" id="PR00134">
    <property type="entry name" value="GLHYDRLASE10"/>
</dbReference>
<dbReference type="GO" id="GO:0005576">
    <property type="term" value="C:extracellular region"/>
    <property type="evidence" value="ECO:0007669"/>
    <property type="project" value="UniProtKB-SubCell"/>
</dbReference>
<evidence type="ECO:0000256" key="11">
    <source>
        <dbReference type="RuleBase" id="RU361174"/>
    </source>
</evidence>
<dbReference type="Proteomes" id="UP001303889">
    <property type="component" value="Unassembled WGS sequence"/>
</dbReference>
<keyword evidence="9 11" id="KW-0326">Glycosidase</keyword>
<dbReference type="PROSITE" id="PS51760">
    <property type="entry name" value="GH10_2"/>
    <property type="match status" value="1"/>
</dbReference>
<dbReference type="SUPFAM" id="SSF51445">
    <property type="entry name" value="(Trans)glycosidases"/>
    <property type="match status" value="1"/>
</dbReference>
<dbReference type="EMBL" id="MU856035">
    <property type="protein sequence ID" value="KAK3897944.1"/>
    <property type="molecule type" value="Genomic_DNA"/>
</dbReference>